<gene>
    <name evidence="3" type="ORF">DCK97_28590</name>
</gene>
<organism evidence="3 4">
    <name type="scientific">Tistrella mobilis</name>
    <dbReference type="NCBI Taxonomy" id="171437"/>
    <lineage>
        <taxon>Bacteria</taxon>
        <taxon>Pseudomonadati</taxon>
        <taxon>Pseudomonadota</taxon>
        <taxon>Alphaproteobacteria</taxon>
        <taxon>Geminicoccales</taxon>
        <taxon>Geminicoccaceae</taxon>
        <taxon>Tistrella</taxon>
    </lineage>
</organism>
<dbReference type="Gene3D" id="3.40.50.2000">
    <property type="entry name" value="Glycogen Phosphorylase B"/>
    <property type="match status" value="2"/>
</dbReference>
<dbReference type="GO" id="GO:0005829">
    <property type="term" value="C:cytosol"/>
    <property type="evidence" value="ECO:0007669"/>
    <property type="project" value="TreeGrafter"/>
</dbReference>
<name>A0A3B9IVK0_9PROT</name>
<accession>A0A3B9IVK0</accession>
<evidence type="ECO:0000313" key="3">
    <source>
        <dbReference type="EMBL" id="HAE51377.1"/>
    </source>
</evidence>
<evidence type="ECO:0000256" key="1">
    <source>
        <dbReference type="ARBA" id="ARBA00022676"/>
    </source>
</evidence>
<evidence type="ECO:0000313" key="4">
    <source>
        <dbReference type="Proteomes" id="UP000257706"/>
    </source>
</evidence>
<dbReference type="InterPro" id="IPR002201">
    <property type="entry name" value="Glyco_trans_9"/>
</dbReference>
<keyword evidence="2 3" id="KW-0808">Transferase</keyword>
<dbReference type="GO" id="GO:0008713">
    <property type="term" value="F:ADP-heptose-lipopolysaccharide heptosyltransferase activity"/>
    <property type="evidence" value="ECO:0007669"/>
    <property type="project" value="TreeGrafter"/>
</dbReference>
<protein>
    <submittedName>
        <fullName evidence="3">ADP-heptose--LPS heptosyltransferase</fullName>
    </submittedName>
</protein>
<sequence>MKRAQKIVVPPMPDPKARVLVIKHSAFGDVILALGPMKAIRLAHPEGRITLLTTKPYAGLLEQSGLFDEIWIDERPKAWQFGKVRDMRRRLNAEGFERVYDLQTSDRSSSYFRLFDRPRPLWSGIAPGCALPHANPQRDHMHTLERQAEQLAMAGITRVPAPDLGFLKADLSGFDLPGRFGLLVPGGAAHRPGKRWPAAKYAETAGLLADQGIVPMLIGTTAEAGAIDAVVAAEPRAVSLQGRTSFAEIASLARRAAIAVGNDTGPMHLIAAVGCPSLSLFSKESDPQLTRPRGPRASWVRSDRLADLSVGEVATAIRRLLET</sequence>
<comment type="caution">
    <text evidence="3">The sequence shown here is derived from an EMBL/GenBank/DDBJ whole genome shotgun (WGS) entry which is preliminary data.</text>
</comment>
<dbReference type="PANTHER" id="PTHR30160:SF1">
    <property type="entry name" value="LIPOPOLYSACCHARIDE 1,2-N-ACETYLGLUCOSAMINETRANSFERASE-RELATED"/>
    <property type="match status" value="1"/>
</dbReference>
<dbReference type="AlphaFoldDB" id="A0A3B9IVK0"/>
<evidence type="ECO:0000256" key="2">
    <source>
        <dbReference type="ARBA" id="ARBA00022679"/>
    </source>
</evidence>
<keyword evidence="1" id="KW-0328">Glycosyltransferase</keyword>
<reference evidence="3 4" key="1">
    <citation type="journal article" date="2018" name="Nat. Biotechnol.">
        <title>A standardized bacterial taxonomy based on genome phylogeny substantially revises the tree of life.</title>
        <authorList>
            <person name="Parks D.H."/>
            <person name="Chuvochina M."/>
            <person name="Waite D.W."/>
            <person name="Rinke C."/>
            <person name="Skarshewski A."/>
            <person name="Chaumeil P.A."/>
            <person name="Hugenholtz P."/>
        </authorList>
    </citation>
    <scope>NUCLEOTIDE SEQUENCE [LARGE SCALE GENOMIC DNA]</scope>
    <source>
        <strain evidence="3">UBA8739</strain>
    </source>
</reference>
<dbReference type="SUPFAM" id="SSF53756">
    <property type="entry name" value="UDP-Glycosyltransferase/glycogen phosphorylase"/>
    <property type="match status" value="1"/>
</dbReference>
<dbReference type="EMBL" id="DMAI01000476">
    <property type="protein sequence ID" value="HAE51377.1"/>
    <property type="molecule type" value="Genomic_DNA"/>
</dbReference>
<proteinExistence type="predicted"/>
<dbReference type="InterPro" id="IPR051199">
    <property type="entry name" value="LPS_LOS_Heptosyltrfase"/>
</dbReference>
<dbReference type="CDD" id="cd03789">
    <property type="entry name" value="GT9_LPS_heptosyltransferase"/>
    <property type="match status" value="1"/>
</dbReference>
<dbReference type="Proteomes" id="UP000257706">
    <property type="component" value="Unassembled WGS sequence"/>
</dbReference>
<dbReference type="Pfam" id="PF01075">
    <property type="entry name" value="Glyco_transf_9"/>
    <property type="match status" value="1"/>
</dbReference>
<dbReference type="PANTHER" id="PTHR30160">
    <property type="entry name" value="TETRAACYLDISACCHARIDE 4'-KINASE-RELATED"/>
    <property type="match status" value="1"/>
</dbReference>
<dbReference type="GO" id="GO:0009244">
    <property type="term" value="P:lipopolysaccharide core region biosynthetic process"/>
    <property type="evidence" value="ECO:0007669"/>
    <property type="project" value="TreeGrafter"/>
</dbReference>